<evidence type="ECO:0000313" key="4">
    <source>
        <dbReference type="Proteomes" id="UP000504636"/>
    </source>
</evidence>
<dbReference type="PANTHER" id="PTHR11158">
    <property type="entry name" value="MSF1/PX19 RELATED"/>
    <property type="match status" value="1"/>
</dbReference>
<gene>
    <name evidence="3 5" type="ORF">BDZ99DRAFT_114014</name>
</gene>
<dbReference type="AlphaFoldDB" id="A0A6A6Y8H8"/>
<evidence type="ECO:0000313" key="5">
    <source>
        <dbReference type="RefSeq" id="XP_033572110.1"/>
    </source>
</evidence>
<name>A0A6A6Y8H8_9PEZI</name>
<dbReference type="GO" id="GO:0005758">
    <property type="term" value="C:mitochondrial intermembrane space"/>
    <property type="evidence" value="ECO:0007669"/>
    <property type="project" value="InterPro"/>
</dbReference>
<dbReference type="Proteomes" id="UP000504636">
    <property type="component" value="Unplaced"/>
</dbReference>
<dbReference type="GeneID" id="54453345"/>
<sequence length="293" mass="32431">MVKFYSSTYDYSYPFPAVTLAYFLRYPNPYSTHVLSTDTISRSFDPATQRLTTVRLHLKRSKLPSAVLKLLPRSLLGASAAGDSQSYILETSTVDVKEGVMHAESRNLEWTGVLSVVEKQTFRRPASPPDDQAFKSCEGAAEKHGFLEKGEAAGRTDVQSTVILLSRLGQWKKRRAAAGIHSEQDAAAAGKAVVEEEAEQPQKVGFFKSWSTASLQRSIELIGLKRARRSQPNAMEGMKVVLERMREGGLVGVLEGMRRDREMVTHGHHGAGFKKVENESGQAIEDLGDHHED</sequence>
<evidence type="ECO:0000256" key="1">
    <source>
        <dbReference type="SAM" id="MobiDB-lite"/>
    </source>
</evidence>
<protein>
    <recommendedName>
        <fullName evidence="2">PRELI/MSF1 domain-containing protein</fullName>
    </recommendedName>
</protein>
<proteinExistence type="predicted"/>
<dbReference type="InterPro" id="IPR037365">
    <property type="entry name" value="Slowmo/Ups"/>
</dbReference>
<dbReference type="InterPro" id="IPR006797">
    <property type="entry name" value="PRELI/MSF1_dom"/>
</dbReference>
<dbReference type="OrthoDB" id="341300at2759"/>
<keyword evidence="4" id="KW-1185">Reference proteome</keyword>
<dbReference type="Pfam" id="PF04707">
    <property type="entry name" value="PRELI"/>
    <property type="match status" value="1"/>
</dbReference>
<feature type="domain" description="PRELI/MSF1" evidence="2">
    <location>
        <begin position="2"/>
        <end position="203"/>
    </location>
</feature>
<accession>A0A6A6Y8H8</accession>
<reference evidence="5" key="2">
    <citation type="submission" date="2020-04" db="EMBL/GenBank/DDBJ databases">
        <authorList>
            <consortium name="NCBI Genome Project"/>
        </authorList>
    </citation>
    <scope>NUCLEOTIDE SEQUENCE</scope>
    <source>
        <strain evidence="5">CBS 304.34</strain>
    </source>
</reference>
<reference evidence="5" key="3">
    <citation type="submission" date="2025-04" db="UniProtKB">
        <authorList>
            <consortium name="RefSeq"/>
        </authorList>
    </citation>
    <scope>IDENTIFICATION</scope>
    <source>
        <strain evidence="5">CBS 304.34</strain>
    </source>
</reference>
<dbReference type="EMBL" id="MU003710">
    <property type="protein sequence ID" value="KAF2805146.1"/>
    <property type="molecule type" value="Genomic_DNA"/>
</dbReference>
<evidence type="ECO:0000259" key="2">
    <source>
        <dbReference type="PROSITE" id="PS50904"/>
    </source>
</evidence>
<evidence type="ECO:0000313" key="3">
    <source>
        <dbReference type="EMBL" id="KAF2805146.1"/>
    </source>
</evidence>
<dbReference type="PROSITE" id="PS50904">
    <property type="entry name" value="PRELI_MSF1"/>
    <property type="match status" value="1"/>
</dbReference>
<reference evidence="3 5" key="1">
    <citation type="journal article" date="2020" name="Stud. Mycol.">
        <title>101 Dothideomycetes genomes: a test case for predicting lifestyles and emergence of pathogens.</title>
        <authorList>
            <person name="Haridas S."/>
            <person name="Albert R."/>
            <person name="Binder M."/>
            <person name="Bloem J."/>
            <person name="Labutti K."/>
            <person name="Salamov A."/>
            <person name="Andreopoulos B."/>
            <person name="Baker S."/>
            <person name="Barry K."/>
            <person name="Bills G."/>
            <person name="Bluhm B."/>
            <person name="Cannon C."/>
            <person name="Castanera R."/>
            <person name="Culley D."/>
            <person name="Daum C."/>
            <person name="Ezra D."/>
            <person name="Gonzalez J."/>
            <person name="Henrissat B."/>
            <person name="Kuo A."/>
            <person name="Liang C."/>
            <person name="Lipzen A."/>
            <person name="Lutzoni F."/>
            <person name="Magnuson J."/>
            <person name="Mondo S."/>
            <person name="Nolan M."/>
            <person name="Ohm R."/>
            <person name="Pangilinan J."/>
            <person name="Park H.-J."/>
            <person name="Ramirez L."/>
            <person name="Alfaro M."/>
            <person name="Sun H."/>
            <person name="Tritt A."/>
            <person name="Yoshinaga Y."/>
            <person name="Zwiers L.-H."/>
            <person name="Turgeon B."/>
            <person name="Goodwin S."/>
            <person name="Spatafora J."/>
            <person name="Crous P."/>
            <person name="Grigoriev I."/>
        </authorList>
    </citation>
    <scope>NUCLEOTIDE SEQUENCE</scope>
    <source>
        <strain evidence="3 5">CBS 304.34</strain>
    </source>
</reference>
<feature type="region of interest" description="Disordered" evidence="1">
    <location>
        <begin position="265"/>
        <end position="293"/>
    </location>
</feature>
<dbReference type="RefSeq" id="XP_033572110.1">
    <property type="nucleotide sequence ID" value="XM_033712452.1"/>
</dbReference>
<organism evidence="3">
    <name type="scientific">Mytilinidion resinicola</name>
    <dbReference type="NCBI Taxonomy" id="574789"/>
    <lineage>
        <taxon>Eukaryota</taxon>
        <taxon>Fungi</taxon>
        <taxon>Dikarya</taxon>
        <taxon>Ascomycota</taxon>
        <taxon>Pezizomycotina</taxon>
        <taxon>Dothideomycetes</taxon>
        <taxon>Pleosporomycetidae</taxon>
        <taxon>Mytilinidiales</taxon>
        <taxon>Mytilinidiaceae</taxon>
        <taxon>Mytilinidion</taxon>
    </lineage>
</organism>